<reference evidence="1" key="2">
    <citation type="submission" date="2023-06" db="EMBL/GenBank/DDBJ databases">
        <authorList>
            <person name="Ma L."/>
            <person name="Liu K.-W."/>
            <person name="Li Z."/>
            <person name="Hsiao Y.-Y."/>
            <person name="Qi Y."/>
            <person name="Fu T."/>
            <person name="Tang G."/>
            <person name="Zhang D."/>
            <person name="Sun W.-H."/>
            <person name="Liu D.-K."/>
            <person name="Li Y."/>
            <person name="Chen G.-Z."/>
            <person name="Liu X.-D."/>
            <person name="Liao X.-Y."/>
            <person name="Jiang Y.-T."/>
            <person name="Yu X."/>
            <person name="Hao Y."/>
            <person name="Huang J."/>
            <person name="Zhao X.-W."/>
            <person name="Ke S."/>
            <person name="Chen Y.-Y."/>
            <person name="Wu W.-L."/>
            <person name="Hsu J.-L."/>
            <person name="Lin Y.-F."/>
            <person name="Huang M.-D."/>
            <person name="Li C.-Y."/>
            <person name="Huang L."/>
            <person name="Wang Z.-W."/>
            <person name="Zhao X."/>
            <person name="Zhong W.-Y."/>
            <person name="Peng D.-H."/>
            <person name="Ahmad S."/>
            <person name="Lan S."/>
            <person name="Zhang J.-S."/>
            <person name="Tsai W.-C."/>
            <person name="Van De Peer Y."/>
            <person name="Liu Z.-J."/>
        </authorList>
    </citation>
    <scope>NUCLEOTIDE SEQUENCE</scope>
    <source>
        <strain evidence="1">CP</strain>
        <tissue evidence="1">Leaves</tissue>
    </source>
</reference>
<proteinExistence type="predicted"/>
<dbReference type="Proteomes" id="UP001180020">
    <property type="component" value="Unassembled WGS sequence"/>
</dbReference>
<evidence type="ECO:0000313" key="2">
    <source>
        <dbReference type="Proteomes" id="UP001180020"/>
    </source>
</evidence>
<protein>
    <submittedName>
        <fullName evidence="1">Uncharacterized protein</fullName>
    </submittedName>
</protein>
<keyword evidence="2" id="KW-1185">Reference proteome</keyword>
<dbReference type="AlphaFoldDB" id="A0AAV9D295"/>
<comment type="caution">
    <text evidence="1">The sequence shown here is derived from an EMBL/GenBank/DDBJ whole genome shotgun (WGS) entry which is preliminary data.</text>
</comment>
<evidence type="ECO:0000313" key="1">
    <source>
        <dbReference type="EMBL" id="KAK1295021.1"/>
    </source>
</evidence>
<sequence length="62" mass="7260">MGDMHNSKRDYIPRATLLFRESLGYLHRTSWRLGTGAWRRTEGGIHDASWREEGRWTQGVAE</sequence>
<dbReference type="EMBL" id="JAUJYO010000016">
    <property type="protein sequence ID" value="KAK1295021.1"/>
    <property type="molecule type" value="Genomic_DNA"/>
</dbReference>
<accession>A0AAV9D295</accession>
<organism evidence="1 2">
    <name type="scientific">Acorus calamus</name>
    <name type="common">Sweet flag</name>
    <dbReference type="NCBI Taxonomy" id="4465"/>
    <lineage>
        <taxon>Eukaryota</taxon>
        <taxon>Viridiplantae</taxon>
        <taxon>Streptophyta</taxon>
        <taxon>Embryophyta</taxon>
        <taxon>Tracheophyta</taxon>
        <taxon>Spermatophyta</taxon>
        <taxon>Magnoliopsida</taxon>
        <taxon>Liliopsida</taxon>
        <taxon>Acoraceae</taxon>
        <taxon>Acorus</taxon>
    </lineage>
</organism>
<name>A0AAV9D295_ACOCL</name>
<gene>
    <name evidence="1" type="ORF">QJS10_CPA16g00213</name>
</gene>
<reference evidence="1" key="1">
    <citation type="journal article" date="2023" name="Nat. Commun.">
        <title>Diploid and tetraploid genomes of Acorus and the evolution of monocots.</title>
        <authorList>
            <person name="Ma L."/>
            <person name="Liu K.W."/>
            <person name="Li Z."/>
            <person name="Hsiao Y.Y."/>
            <person name="Qi Y."/>
            <person name="Fu T."/>
            <person name="Tang G.D."/>
            <person name="Zhang D."/>
            <person name="Sun W.H."/>
            <person name="Liu D.K."/>
            <person name="Li Y."/>
            <person name="Chen G.Z."/>
            <person name="Liu X.D."/>
            <person name="Liao X.Y."/>
            <person name="Jiang Y.T."/>
            <person name="Yu X."/>
            <person name="Hao Y."/>
            <person name="Huang J."/>
            <person name="Zhao X.W."/>
            <person name="Ke S."/>
            <person name="Chen Y.Y."/>
            <person name="Wu W.L."/>
            <person name="Hsu J.L."/>
            <person name="Lin Y.F."/>
            <person name="Huang M.D."/>
            <person name="Li C.Y."/>
            <person name="Huang L."/>
            <person name="Wang Z.W."/>
            <person name="Zhao X."/>
            <person name="Zhong W.Y."/>
            <person name="Peng D.H."/>
            <person name="Ahmad S."/>
            <person name="Lan S."/>
            <person name="Zhang J.S."/>
            <person name="Tsai W.C."/>
            <person name="Van de Peer Y."/>
            <person name="Liu Z.J."/>
        </authorList>
    </citation>
    <scope>NUCLEOTIDE SEQUENCE</scope>
    <source>
        <strain evidence="1">CP</strain>
    </source>
</reference>